<feature type="domain" description="HP" evidence="5">
    <location>
        <begin position="787"/>
        <end position="852"/>
    </location>
</feature>
<dbReference type="PROSITE" id="PS51089">
    <property type="entry name" value="HP"/>
    <property type="match status" value="1"/>
</dbReference>
<dbReference type="Pfam" id="PF00626">
    <property type="entry name" value="Gelsolin"/>
    <property type="match status" value="5"/>
</dbReference>
<evidence type="ECO:0000259" key="5">
    <source>
        <dbReference type="PROSITE" id="PS51089"/>
    </source>
</evidence>
<comment type="caution">
    <text evidence="6">The sequence shown here is derived from an EMBL/GenBank/DDBJ whole genome shotgun (WGS) entry which is preliminary data.</text>
</comment>
<dbReference type="PANTHER" id="PTHR11977:SF57">
    <property type="entry name" value="VILLIN-LIKE PROTEIN QUAIL"/>
    <property type="match status" value="1"/>
</dbReference>
<dbReference type="InterPro" id="IPR029006">
    <property type="entry name" value="ADF-H/Gelsolin-like_dom_sf"/>
</dbReference>
<dbReference type="GO" id="GO:0051014">
    <property type="term" value="P:actin filament severing"/>
    <property type="evidence" value="ECO:0007669"/>
    <property type="project" value="TreeGrafter"/>
</dbReference>
<evidence type="ECO:0000313" key="6">
    <source>
        <dbReference type="EMBL" id="CAL1537095.1"/>
    </source>
</evidence>
<dbReference type="AlphaFoldDB" id="A0AAV2HSJ7"/>
<evidence type="ECO:0000256" key="4">
    <source>
        <dbReference type="ARBA" id="ARBA00023203"/>
    </source>
</evidence>
<sequence length="852" mass="95828">MDSTSESDMSRLDQAFSRIDPKRSGFYIWRIENLQVMPIAKEFYGEFFRGDSYIVLSIAEEGQTPKGVDMQIKDAKGGPLDSHVHFWLGNDTSQDEAGIAAYKSVELDDLLGGAPVQHREVEGHESQRFLSYFPSGIKIKAGGAKSGFNHVDKGVFQPRLIHVKGKRNPRFSECTEISWEQMNHGDCFIVDLGQIIFPWLGAECNRTEKMKTLDHCRKLRDERGGKANIVVLEDGQEDKLDNESKQVLEKYLLLREKNKVKSGKDAGEDESSERSMSANIKLFSCKEEDGTLRIQEVKPGPLSKKDLLSDDSFIIDNGPSGAWLWIGKKASPREKKEAMRNAVGFLKKKGYPSDTKVTRVVEGAEPTDFKCLFKDWPQPPPPGKVYTRSRIAKTVQTKFDAATLHTNHALAAETQMVDDGTGKVEIWRIENFEMVPIESVHYGEFYGGDCYVIFYTYTVQGREAYIIYYWLGLKSTSDEQGAAALMAVQLDDKYNGKPVQVRVVQYKEPPHFMALFGGKMVIFEGGKAGWTKGKVTSGGQDYEGPGDKYMLQVRGTSSLTCKAIQVPLRASSLNSNDVFVIFTKNAVYSWAGKGCTGDEREMAKNIAARSPRTLTNVFEGQEKPDFWNVLGGKEDYASDKILQVSPDEGSHPPRLFQLSNAKGFISVEEIHDFVQSDLIEDDVMILDAWECVYIWLGKNSNKVEREASQKCAIDYLRSDPSGRDVDTAILSVKQGFEPPSFTGFFGVWDRDLWSKGLSFEELKKQIGEGNLPITQVQVNGTNASQDFNEVPKYSLAELQVSPEELPSGVDASAREIHLRDDEFKKLFNMSYSDYNKLPSWKQKQLKKSYKLF</sequence>
<keyword evidence="2" id="KW-0117">Actin capping</keyword>
<dbReference type="CDD" id="cd11288">
    <property type="entry name" value="gelsolin_S5_like"/>
    <property type="match status" value="1"/>
</dbReference>
<dbReference type="GO" id="GO:0051016">
    <property type="term" value="P:barbed-end actin filament capping"/>
    <property type="evidence" value="ECO:0007669"/>
    <property type="project" value="TreeGrafter"/>
</dbReference>
<dbReference type="Proteomes" id="UP001497497">
    <property type="component" value="Unassembled WGS sequence"/>
</dbReference>
<dbReference type="CDD" id="cd11290">
    <property type="entry name" value="gelsolin_S1_like"/>
    <property type="match status" value="1"/>
</dbReference>
<proteinExistence type="inferred from homology"/>
<dbReference type="Pfam" id="PF02209">
    <property type="entry name" value="VHP"/>
    <property type="match status" value="1"/>
</dbReference>
<dbReference type="GO" id="GO:0008154">
    <property type="term" value="P:actin polymerization or depolymerization"/>
    <property type="evidence" value="ECO:0007669"/>
    <property type="project" value="TreeGrafter"/>
</dbReference>
<comment type="similarity">
    <text evidence="1">Belongs to the villin/gelsolin family.</text>
</comment>
<evidence type="ECO:0000256" key="2">
    <source>
        <dbReference type="ARBA" id="ARBA00022467"/>
    </source>
</evidence>
<keyword evidence="7" id="KW-1185">Reference proteome</keyword>
<dbReference type="GO" id="GO:0005737">
    <property type="term" value="C:cytoplasm"/>
    <property type="evidence" value="ECO:0007669"/>
    <property type="project" value="TreeGrafter"/>
</dbReference>
<dbReference type="CDD" id="cd11293">
    <property type="entry name" value="gelsolin_S4_like"/>
    <property type="match status" value="1"/>
</dbReference>
<keyword evidence="3" id="KW-0677">Repeat</keyword>
<dbReference type="PANTHER" id="PTHR11977">
    <property type="entry name" value="VILLIN"/>
    <property type="match status" value="1"/>
</dbReference>
<dbReference type="FunFam" id="3.40.20.10:FF:000001">
    <property type="entry name" value="Gelsolin"/>
    <property type="match status" value="1"/>
</dbReference>
<dbReference type="GO" id="GO:0051015">
    <property type="term" value="F:actin filament binding"/>
    <property type="evidence" value="ECO:0007669"/>
    <property type="project" value="InterPro"/>
</dbReference>
<dbReference type="GO" id="GO:0005546">
    <property type="term" value="F:phosphatidylinositol-4,5-bisphosphate binding"/>
    <property type="evidence" value="ECO:0007669"/>
    <property type="project" value="TreeGrafter"/>
</dbReference>
<name>A0AAV2HSJ7_LYMST</name>
<dbReference type="SMART" id="SM00262">
    <property type="entry name" value="GEL"/>
    <property type="match status" value="6"/>
</dbReference>
<dbReference type="SMART" id="SM00153">
    <property type="entry name" value="VHP"/>
    <property type="match status" value="1"/>
</dbReference>
<accession>A0AAV2HSJ7</accession>
<evidence type="ECO:0000313" key="7">
    <source>
        <dbReference type="Proteomes" id="UP001497497"/>
    </source>
</evidence>
<gene>
    <name evidence="6" type="ORF">GSLYS_00011008001</name>
</gene>
<dbReference type="InterPro" id="IPR007122">
    <property type="entry name" value="Villin/Gelsolin"/>
</dbReference>
<dbReference type="CDD" id="cd11292">
    <property type="entry name" value="gelsolin_S3_like"/>
    <property type="match status" value="1"/>
</dbReference>
<dbReference type="CDD" id="cd11291">
    <property type="entry name" value="gelsolin_S6_like"/>
    <property type="match status" value="1"/>
</dbReference>
<dbReference type="InterPro" id="IPR007123">
    <property type="entry name" value="Gelsolin-like_dom"/>
</dbReference>
<protein>
    <recommendedName>
        <fullName evidence="5">HP domain-containing protein</fullName>
    </recommendedName>
</protein>
<dbReference type="EMBL" id="CAXITT010000248">
    <property type="protein sequence ID" value="CAL1537095.1"/>
    <property type="molecule type" value="Genomic_DNA"/>
</dbReference>
<dbReference type="InterPro" id="IPR036886">
    <property type="entry name" value="Villin_headpiece_dom_sf"/>
</dbReference>
<dbReference type="PRINTS" id="PR00597">
    <property type="entry name" value="GELSOLIN"/>
</dbReference>
<dbReference type="FunFam" id="3.40.20.10:FF:000005">
    <property type="entry name" value="Gelsolin"/>
    <property type="match status" value="1"/>
</dbReference>
<organism evidence="6 7">
    <name type="scientific">Lymnaea stagnalis</name>
    <name type="common">Great pond snail</name>
    <name type="synonym">Helix stagnalis</name>
    <dbReference type="NCBI Taxonomy" id="6523"/>
    <lineage>
        <taxon>Eukaryota</taxon>
        <taxon>Metazoa</taxon>
        <taxon>Spiralia</taxon>
        <taxon>Lophotrochozoa</taxon>
        <taxon>Mollusca</taxon>
        <taxon>Gastropoda</taxon>
        <taxon>Heterobranchia</taxon>
        <taxon>Euthyneura</taxon>
        <taxon>Panpulmonata</taxon>
        <taxon>Hygrophila</taxon>
        <taxon>Lymnaeoidea</taxon>
        <taxon>Lymnaeidae</taxon>
        <taxon>Lymnaea</taxon>
    </lineage>
</organism>
<dbReference type="SUPFAM" id="SSF47050">
    <property type="entry name" value="VHP, Villin headpiece domain"/>
    <property type="match status" value="1"/>
</dbReference>
<dbReference type="InterPro" id="IPR003128">
    <property type="entry name" value="Villin_headpiece"/>
</dbReference>
<evidence type="ECO:0000256" key="1">
    <source>
        <dbReference type="ARBA" id="ARBA00008418"/>
    </source>
</evidence>
<evidence type="ECO:0000256" key="3">
    <source>
        <dbReference type="ARBA" id="ARBA00022737"/>
    </source>
</evidence>
<keyword evidence="4" id="KW-0009">Actin-binding</keyword>
<dbReference type="GO" id="GO:0015629">
    <property type="term" value="C:actin cytoskeleton"/>
    <property type="evidence" value="ECO:0007669"/>
    <property type="project" value="TreeGrafter"/>
</dbReference>
<dbReference type="Gene3D" id="1.10.950.10">
    <property type="entry name" value="Villin headpiece domain"/>
    <property type="match status" value="1"/>
</dbReference>
<dbReference type="SUPFAM" id="SSF55753">
    <property type="entry name" value="Actin depolymerizing proteins"/>
    <property type="match status" value="6"/>
</dbReference>
<dbReference type="Gene3D" id="3.40.20.10">
    <property type="entry name" value="Severin"/>
    <property type="match status" value="6"/>
</dbReference>
<reference evidence="6 7" key="1">
    <citation type="submission" date="2024-04" db="EMBL/GenBank/DDBJ databases">
        <authorList>
            <consortium name="Genoscope - CEA"/>
            <person name="William W."/>
        </authorList>
    </citation>
    <scope>NUCLEOTIDE SEQUENCE [LARGE SCALE GENOMIC DNA]</scope>
</reference>